<feature type="transmembrane region" description="Helical" evidence="1">
    <location>
        <begin position="260"/>
        <end position="278"/>
    </location>
</feature>
<evidence type="ECO:0000256" key="1">
    <source>
        <dbReference type="SAM" id="Phobius"/>
    </source>
</evidence>
<organism evidence="5 6">
    <name type="scientific">Hymenobacter lucidus</name>
    <dbReference type="NCBI Taxonomy" id="2880930"/>
    <lineage>
        <taxon>Bacteria</taxon>
        <taxon>Pseudomonadati</taxon>
        <taxon>Bacteroidota</taxon>
        <taxon>Cytophagia</taxon>
        <taxon>Cytophagales</taxon>
        <taxon>Hymenobacteraceae</taxon>
        <taxon>Hymenobacter</taxon>
    </lineage>
</organism>
<keyword evidence="5" id="KW-0808">Transferase</keyword>
<dbReference type="InterPro" id="IPR050640">
    <property type="entry name" value="Bact_2-comp_sensor_kinase"/>
</dbReference>
<proteinExistence type="predicted"/>
<keyword evidence="2" id="KW-0732">Signal</keyword>
<dbReference type="RefSeq" id="WP_226178309.1">
    <property type="nucleotide sequence ID" value="NZ_JAJADR010000006.1"/>
</dbReference>
<dbReference type="InterPro" id="IPR011623">
    <property type="entry name" value="7TMR_DISM_rcpt_extracell_dom1"/>
</dbReference>
<dbReference type="GO" id="GO:0016301">
    <property type="term" value="F:kinase activity"/>
    <property type="evidence" value="ECO:0007669"/>
    <property type="project" value="UniProtKB-KW"/>
</dbReference>
<feature type="domain" description="Signal transduction histidine kinase internal region" evidence="3">
    <location>
        <begin position="370"/>
        <end position="445"/>
    </location>
</feature>
<feature type="transmembrane region" description="Helical" evidence="1">
    <location>
        <begin position="197"/>
        <end position="215"/>
    </location>
</feature>
<dbReference type="Pfam" id="PF06580">
    <property type="entry name" value="His_kinase"/>
    <property type="match status" value="1"/>
</dbReference>
<accession>A0ABS8AWK8</accession>
<feature type="transmembrane region" description="Helical" evidence="1">
    <location>
        <begin position="333"/>
        <end position="350"/>
    </location>
</feature>
<dbReference type="EMBL" id="JAJADR010000006">
    <property type="protein sequence ID" value="MCB2410183.1"/>
    <property type="molecule type" value="Genomic_DNA"/>
</dbReference>
<keyword evidence="1" id="KW-0812">Transmembrane</keyword>
<keyword evidence="5" id="KW-0418">Kinase</keyword>
<evidence type="ECO:0000256" key="2">
    <source>
        <dbReference type="SAM" id="SignalP"/>
    </source>
</evidence>
<evidence type="ECO:0000313" key="6">
    <source>
        <dbReference type="Proteomes" id="UP001165296"/>
    </source>
</evidence>
<feature type="transmembrane region" description="Helical" evidence="1">
    <location>
        <begin position="227"/>
        <end position="248"/>
    </location>
</feature>
<feature type="domain" description="7TM-DISM receptor extracellular" evidence="4">
    <location>
        <begin position="171"/>
        <end position="338"/>
    </location>
</feature>
<dbReference type="PANTHER" id="PTHR34220:SF7">
    <property type="entry name" value="SENSOR HISTIDINE KINASE YPDA"/>
    <property type="match status" value="1"/>
</dbReference>
<feature type="chain" id="PRO_5047054887" evidence="2">
    <location>
        <begin position="20"/>
        <end position="557"/>
    </location>
</feature>
<evidence type="ECO:0000259" key="4">
    <source>
        <dbReference type="Pfam" id="PF07695"/>
    </source>
</evidence>
<keyword evidence="6" id="KW-1185">Reference proteome</keyword>
<dbReference type="Pfam" id="PF07695">
    <property type="entry name" value="7TMR-DISM_7TM"/>
    <property type="match status" value="1"/>
</dbReference>
<protein>
    <submittedName>
        <fullName evidence="5">Histidine kinase</fullName>
    </submittedName>
</protein>
<dbReference type="PROSITE" id="PS51257">
    <property type="entry name" value="PROKAR_LIPOPROTEIN"/>
    <property type="match status" value="1"/>
</dbReference>
<dbReference type="PANTHER" id="PTHR34220">
    <property type="entry name" value="SENSOR HISTIDINE KINASE YPDA"/>
    <property type="match status" value="1"/>
</dbReference>
<name>A0ABS8AWK8_9BACT</name>
<keyword evidence="1" id="KW-0472">Membrane</keyword>
<sequence>MYRLSVFLCLLLTLGSCQPDVEFESSGAVFRTGDNPQWAAPGYDDAGWRTERGTTGSQVFWVRHHVLLPHWDSTAALGLVVRSFGGFDVYWDGTRIGRNGQPATATRAEVPGTETSYYLVPAALAKPGPHVVALRATQVYQAAEQRFSDVKLHSYPRLLRDPLLIMAFVNLMAGALLLAAIYYLFLFSSSRQKDYGTLIFSTICLLCFALLMVEYVKFYVDIPYPRFYTRLTIIGLLTFAIALLVPLYFTIQFGLPRKGLVAGGLLVVLSGIYGLNYPHYDQTAIYLSQAMWLASLLVVVLAIRQRAKGSRLVLAGLLASAVTHYFLYFDYSLYITFTVILLCMLYLHALRVRVVENERQAAQQLSSRLKLELLKKHIQPHFIKNTLTSMLDWVEESPKQGAVFIQALAREFDLLNDMAEATLIPIGQELELCQHHLQVMQFRKEVRYELEQSGLNPEELIPPAIFHTILENGITHSIPAADGSIRFRISAEPCATGRTYALLTRARNRPAEPGAKVGNGTGLQYIKARLTESYGTGWRLHSGAVPEGWLTSITISH</sequence>
<evidence type="ECO:0000313" key="5">
    <source>
        <dbReference type="EMBL" id="MCB2410183.1"/>
    </source>
</evidence>
<comment type="caution">
    <text evidence="5">The sequence shown here is derived from an EMBL/GenBank/DDBJ whole genome shotgun (WGS) entry which is preliminary data.</text>
</comment>
<feature type="transmembrane region" description="Helical" evidence="1">
    <location>
        <begin position="310"/>
        <end position="327"/>
    </location>
</feature>
<keyword evidence="1" id="KW-1133">Transmembrane helix</keyword>
<feature type="signal peptide" evidence="2">
    <location>
        <begin position="1"/>
        <end position="19"/>
    </location>
</feature>
<reference evidence="5" key="1">
    <citation type="submission" date="2021-10" db="EMBL/GenBank/DDBJ databases">
        <authorList>
            <person name="Dean J.D."/>
            <person name="Kim M.K."/>
            <person name="Newey C.N."/>
            <person name="Stoker T.S."/>
            <person name="Thompson D.W."/>
            <person name="Grose J.H."/>
        </authorList>
    </citation>
    <scope>NUCLEOTIDE SEQUENCE</scope>
    <source>
        <strain evidence="5">BT178</strain>
    </source>
</reference>
<dbReference type="InterPro" id="IPR010559">
    <property type="entry name" value="Sig_transdc_His_kin_internal"/>
</dbReference>
<feature type="transmembrane region" description="Helical" evidence="1">
    <location>
        <begin position="284"/>
        <end position="303"/>
    </location>
</feature>
<dbReference type="Proteomes" id="UP001165296">
    <property type="component" value="Unassembled WGS sequence"/>
</dbReference>
<evidence type="ECO:0000259" key="3">
    <source>
        <dbReference type="Pfam" id="PF06580"/>
    </source>
</evidence>
<feature type="transmembrane region" description="Helical" evidence="1">
    <location>
        <begin position="163"/>
        <end position="185"/>
    </location>
</feature>
<gene>
    <name evidence="5" type="ORF">LGH74_19485</name>
</gene>